<proteinExistence type="predicted"/>
<dbReference type="AlphaFoldDB" id="A0A1F8F1B8"/>
<accession>A0A1F8F1B8</accession>
<comment type="caution">
    <text evidence="1">The sequence shown here is derived from an EMBL/GenBank/DDBJ whole genome shotgun (WGS) entry which is preliminary data.</text>
</comment>
<gene>
    <name evidence="1" type="ORF">A2750_03945</name>
</gene>
<name>A0A1F8F1B8_9BACT</name>
<evidence type="ECO:0000313" key="1">
    <source>
        <dbReference type="EMBL" id="OGN06380.1"/>
    </source>
</evidence>
<dbReference type="EMBL" id="MGJL01000039">
    <property type="protein sequence ID" value="OGN06380.1"/>
    <property type="molecule type" value="Genomic_DNA"/>
</dbReference>
<dbReference type="Proteomes" id="UP000178023">
    <property type="component" value="Unassembled WGS sequence"/>
</dbReference>
<sequence length="103" mass="11664">MNAAKEKLEIVSGSAHFDFAQYKPPPFRIFAGGIPRRLRRRNAFGLIQVFCTNIKLSDFCPTDNVRAELYNPTVYKVCITTGEVCLDVIKNRLLKPIFGWAQG</sequence>
<protein>
    <submittedName>
        <fullName evidence="1">Uncharacterized protein</fullName>
    </submittedName>
</protein>
<organism evidence="1 2">
    <name type="scientific">Candidatus Yanofskybacteria bacterium RIFCSPHIGHO2_01_FULL_45_42</name>
    <dbReference type="NCBI Taxonomy" id="1802671"/>
    <lineage>
        <taxon>Bacteria</taxon>
        <taxon>Candidatus Yanofskyibacteriota</taxon>
    </lineage>
</organism>
<reference evidence="1 2" key="1">
    <citation type="journal article" date="2016" name="Nat. Commun.">
        <title>Thousands of microbial genomes shed light on interconnected biogeochemical processes in an aquifer system.</title>
        <authorList>
            <person name="Anantharaman K."/>
            <person name="Brown C.T."/>
            <person name="Hug L.A."/>
            <person name="Sharon I."/>
            <person name="Castelle C.J."/>
            <person name="Probst A.J."/>
            <person name="Thomas B.C."/>
            <person name="Singh A."/>
            <person name="Wilkins M.J."/>
            <person name="Karaoz U."/>
            <person name="Brodie E.L."/>
            <person name="Williams K.H."/>
            <person name="Hubbard S.S."/>
            <person name="Banfield J.F."/>
        </authorList>
    </citation>
    <scope>NUCLEOTIDE SEQUENCE [LARGE SCALE GENOMIC DNA]</scope>
</reference>
<evidence type="ECO:0000313" key="2">
    <source>
        <dbReference type="Proteomes" id="UP000178023"/>
    </source>
</evidence>